<dbReference type="EMBL" id="CP030050">
    <property type="protein sequence ID" value="QOZ70717.1"/>
    <property type="molecule type" value="Genomic_DNA"/>
</dbReference>
<dbReference type="RefSeq" id="WP_092215867.1">
    <property type="nucleotide sequence ID" value="NZ_CP030050.1"/>
</dbReference>
<feature type="transmembrane region" description="Helical" evidence="1">
    <location>
        <begin position="44"/>
        <end position="65"/>
    </location>
</feature>
<accession>A0AAE7TIR4</accession>
<keyword evidence="1" id="KW-1133">Transmembrane helix</keyword>
<keyword evidence="1" id="KW-0472">Membrane</keyword>
<organism evidence="2 3">
    <name type="scientific">Bradyrhizobium arachidis</name>
    <dbReference type="NCBI Taxonomy" id="858423"/>
    <lineage>
        <taxon>Bacteria</taxon>
        <taxon>Pseudomonadati</taxon>
        <taxon>Pseudomonadota</taxon>
        <taxon>Alphaproteobacteria</taxon>
        <taxon>Hyphomicrobiales</taxon>
        <taxon>Nitrobacteraceae</taxon>
        <taxon>Bradyrhizobium</taxon>
    </lineage>
</organism>
<protein>
    <submittedName>
        <fullName evidence="2">Uncharacterized protein</fullName>
    </submittedName>
</protein>
<dbReference type="Proteomes" id="UP000594015">
    <property type="component" value="Chromosome"/>
</dbReference>
<feature type="transmembrane region" description="Helical" evidence="1">
    <location>
        <begin position="77"/>
        <end position="96"/>
    </location>
</feature>
<keyword evidence="1" id="KW-0812">Transmembrane</keyword>
<dbReference type="AlphaFoldDB" id="A0AAE7TIR4"/>
<evidence type="ECO:0000313" key="2">
    <source>
        <dbReference type="EMBL" id="QOZ70717.1"/>
    </source>
</evidence>
<name>A0AAE7TIR4_9BRAD</name>
<gene>
    <name evidence="2" type="ORF">WN72_33780</name>
</gene>
<reference evidence="2 3" key="1">
    <citation type="submission" date="2018-06" db="EMBL/GenBank/DDBJ databases">
        <title>Comparative genomics of Bradyrhizobium nodulating Arachidis hypogaea.</title>
        <authorList>
            <person name="Li Y."/>
        </authorList>
    </citation>
    <scope>NUCLEOTIDE SEQUENCE [LARGE SCALE GENOMIC DNA]</scope>
    <source>
        <strain evidence="2 3">CCBAU 051107</strain>
    </source>
</reference>
<evidence type="ECO:0000256" key="1">
    <source>
        <dbReference type="SAM" id="Phobius"/>
    </source>
</evidence>
<feature type="transmembrane region" description="Helical" evidence="1">
    <location>
        <begin position="12"/>
        <end position="38"/>
    </location>
</feature>
<evidence type="ECO:0000313" key="3">
    <source>
        <dbReference type="Proteomes" id="UP000594015"/>
    </source>
</evidence>
<sequence>MLAIGLILKTLGIGLFCWAIFALAVYALPFFVALSIGLTALQNGAGVVGALLIATAGGALTLVLGQIAVAVGRSLDLRIAIATAFAIPAAVAGYHVAFALSQIGMPSLAWREILACLGAVCIGGTTWTRLTAFAEPRSLELAGLAANPSHPVLPAATREG</sequence>
<dbReference type="KEGG" id="barh:WN72_33780"/>
<proteinExistence type="predicted"/>